<sequence>MTGSPATPYLAVDGARLDANVRRVQAAADRAGVRLRPHVKTHKVPAIAQRQLDAGAVGVTVATVGEAEVFVEHGCTDVLVAYPVFLDEARVRRVLDLAERARVVIGVDSVDGARRAAPLAGAVGVAVEVDSGHRRSGVDPEGAGAVALAAADLGVAVEGVFTFPGHGYAPGVAAEVAAQEAAALAEAAAVVVAAGIPCPVRSGGSTPTLEATLVRSEAPPVVDELRPGVYVFGDAQQWELGHHAPEDIALVAVATVVSHAGGRAVLDAGSKTLGADRAAYASGFGRLLDHPGARIVQLSEHHAVVDLAGAALPAVGERVRVVPNHVCAAVNLADTLVVDGEQVAVAARGRNS</sequence>
<dbReference type="GO" id="GO:0008721">
    <property type="term" value="F:D-serine ammonia-lyase activity"/>
    <property type="evidence" value="ECO:0007669"/>
    <property type="project" value="TreeGrafter"/>
</dbReference>
<evidence type="ECO:0000256" key="2">
    <source>
        <dbReference type="ARBA" id="ARBA00023239"/>
    </source>
</evidence>
<proteinExistence type="inferred from homology"/>
<dbReference type="EMBL" id="JAUTAN010000001">
    <property type="protein sequence ID" value="MDQ1104091.1"/>
    <property type="molecule type" value="Genomic_DNA"/>
</dbReference>
<dbReference type="Gene3D" id="3.20.20.10">
    <property type="entry name" value="Alanine racemase"/>
    <property type="match status" value="1"/>
</dbReference>
<dbReference type="Gene3D" id="2.40.37.20">
    <property type="entry name" value="D-serine dehydratase-like domain"/>
    <property type="match status" value="1"/>
</dbReference>
<dbReference type="PANTHER" id="PTHR28004">
    <property type="entry name" value="ZGC:162816-RELATED"/>
    <property type="match status" value="1"/>
</dbReference>
<evidence type="ECO:0000259" key="3">
    <source>
        <dbReference type="SMART" id="SM01119"/>
    </source>
</evidence>
<dbReference type="InterPro" id="IPR001608">
    <property type="entry name" value="Ala_racemase_N"/>
</dbReference>
<dbReference type="AlphaFoldDB" id="A0AAJ1X0Q3"/>
<evidence type="ECO:0000313" key="4">
    <source>
        <dbReference type="EMBL" id="MDQ1104091.1"/>
    </source>
</evidence>
<name>A0AAJ1X0Q3_9ACTN</name>
<dbReference type="InterPro" id="IPR029066">
    <property type="entry name" value="PLP-binding_barrel"/>
</dbReference>
<dbReference type="Pfam" id="PF01168">
    <property type="entry name" value="Ala_racemase_N"/>
    <property type="match status" value="1"/>
</dbReference>
<dbReference type="PANTHER" id="PTHR28004:SF2">
    <property type="entry name" value="D-SERINE DEHYDRATASE"/>
    <property type="match status" value="1"/>
</dbReference>
<dbReference type="InterPro" id="IPR026956">
    <property type="entry name" value="D-ser_dehydrat-like_dom"/>
</dbReference>
<comment type="caution">
    <text evidence="4">The sequence shown here is derived from an EMBL/GenBank/DDBJ whole genome shotgun (WGS) entry which is preliminary data.</text>
</comment>
<organism evidence="4 5">
    <name type="scientific">Nocardioides zeae</name>
    <dbReference type="NCBI Taxonomy" id="1457234"/>
    <lineage>
        <taxon>Bacteria</taxon>
        <taxon>Bacillati</taxon>
        <taxon>Actinomycetota</taxon>
        <taxon>Actinomycetes</taxon>
        <taxon>Propionibacteriales</taxon>
        <taxon>Nocardioidaceae</taxon>
        <taxon>Nocardioides</taxon>
    </lineage>
</organism>
<dbReference type="RefSeq" id="WP_307199468.1">
    <property type="nucleotide sequence ID" value="NZ_JAUTAN010000001.1"/>
</dbReference>
<gene>
    <name evidence="4" type="ORF">QE405_001375</name>
</gene>
<dbReference type="InterPro" id="IPR042208">
    <property type="entry name" value="D-ser_dehydrat-like_sf"/>
</dbReference>
<feature type="domain" description="D-serine dehydratase-like" evidence="3">
    <location>
        <begin position="249"/>
        <end position="339"/>
    </location>
</feature>
<keyword evidence="2" id="KW-0456">Lyase</keyword>
<protein>
    <submittedName>
        <fullName evidence="4">D-serine deaminase-like pyridoxal phosphate-dependent protein</fullName>
    </submittedName>
</protein>
<accession>A0AAJ1X0Q3</accession>
<reference evidence="4" key="1">
    <citation type="submission" date="2023-07" db="EMBL/GenBank/DDBJ databases">
        <title>Functional and genomic diversity of the sorghum phyllosphere microbiome.</title>
        <authorList>
            <person name="Shade A."/>
        </authorList>
    </citation>
    <scope>NUCLEOTIDE SEQUENCE</scope>
    <source>
        <strain evidence="4">SORGH_AS_1067</strain>
    </source>
</reference>
<dbReference type="GO" id="GO:0036088">
    <property type="term" value="P:D-serine catabolic process"/>
    <property type="evidence" value="ECO:0007669"/>
    <property type="project" value="TreeGrafter"/>
</dbReference>
<dbReference type="SUPFAM" id="SSF51419">
    <property type="entry name" value="PLP-binding barrel"/>
    <property type="match status" value="1"/>
</dbReference>
<dbReference type="Pfam" id="PF14031">
    <property type="entry name" value="D-ser_dehydrat"/>
    <property type="match status" value="1"/>
</dbReference>
<evidence type="ECO:0000256" key="1">
    <source>
        <dbReference type="ARBA" id="ARBA00005323"/>
    </source>
</evidence>
<comment type="similarity">
    <text evidence="1">Belongs to the DSD1 family.</text>
</comment>
<dbReference type="SMART" id="SM01119">
    <property type="entry name" value="D-ser_dehydrat"/>
    <property type="match status" value="1"/>
</dbReference>
<evidence type="ECO:0000313" key="5">
    <source>
        <dbReference type="Proteomes" id="UP001239215"/>
    </source>
</evidence>
<dbReference type="Proteomes" id="UP001239215">
    <property type="component" value="Unassembled WGS sequence"/>
</dbReference>
<dbReference type="InterPro" id="IPR051466">
    <property type="entry name" value="D-amino_acid_metab_enzyme"/>
</dbReference>